<dbReference type="PRINTS" id="PR00866">
    <property type="entry name" value="RNADNAPOLMS"/>
</dbReference>
<dbReference type="Gene3D" id="3.30.70.270">
    <property type="match status" value="1"/>
</dbReference>
<dbReference type="GO" id="GO:0051607">
    <property type="term" value="P:defense response to virus"/>
    <property type="evidence" value="ECO:0007669"/>
    <property type="project" value="UniProtKB-KW"/>
</dbReference>
<evidence type="ECO:0000256" key="10">
    <source>
        <dbReference type="SAM" id="MobiDB-lite"/>
    </source>
</evidence>
<evidence type="ECO:0000256" key="1">
    <source>
        <dbReference type="ARBA" id="ARBA00012493"/>
    </source>
</evidence>
<dbReference type="OrthoDB" id="5366084at2"/>
<evidence type="ECO:0000256" key="4">
    <source>
        <dbReference type="ARBA" id="ARBA00022723"/>
    </source>
</evidence>
<reference evidence="12 13" key="2">
    <citation type="journal article" date="2010" name="Stand. Genomic Sci.">
        <title>Complete genome sequence of Desulfohalobium retbaense type strain (HR(100)).</title>
        <authorList>
            <person name="Spring S."/>
            <person name="Nolan M."/>
            <person name="Lapidus A."/>
            <person name="Glavina Del Rio T."/>
            <person name="Copeland A."/>
            <person name="Tice H."/>
            <person name="Cheng J.F."/>
            <person name="Lucas S."/>
            <person name="Land M."/>
            <person name="Chen F."/>
            <person name="Bruce D."/>
            <person name="Goodwin L."/>
            <person name="Pitluck S."/>
            <person name="Ivanova N."/>
            <person name="Mavromatis K."/>
            <person name="Mikhailova N."/>
            <person name="Pati A."/>
            <person name="Chen A."/>
            <person name="Palaniappan K."/>
            <person name="Hauser L."/>
            <person name="Chang Y.J."/>
            <person name="Jeffries C.D."/>
            <person name="Munk C."/>
            <person name="Kiss H."/>
            <person name="Chain P."/>
            <person name="Han C."/>
            <person name="Brettin T."/>
            <person name="Detter J.C."/>
            <person name="Schuler E."/>
            <person name="Goker M."/>
            <person name="Rohde M."/>
            <person name="Bristow J."/>
            <person name="Eisen J.A."/>
            <person name="Markowitz V."/>
            <person name="Hugenholtz P."/>
            <person name="Kyrpides N.C."/>
            <person name="Klenk H.P."/>
        </authorList>
    </citation>
    <scope>NUCLEOTIDE SEQUENCE [LARGE SCALE GENOMIC DNA]</scope>
    <source>
        <strain evidence="12 13">DSM 5692</strain>
    </source>
</reference>
<dbReference type="NCBIfam" id="TIGR04416">
    <property type="entry name" value="group_II_RT_mat"/>
    <property type="match status" value="1"/>
</dbReference>
<comment type="similarity">
    <text evidence="8">Belongs to the bacterial reverse transcriptase family.</text>
</comment>
<feature type="domain" description="Reverse transcriptase" evidence="11">
    <location>
        <begin position="74"/>
        <end position="313"/>
    </location>
</feature>
<gene>
    <name evidence="12" type="ordered locus">Dret_0626</name>
</gene>
<keyword evidence="6 12" id="KW-0695">RNA-directed DNA polymerase</keyword>
<evidence type="ECO:0000256" key="3">
    <source>
        <dbReference type="ARBA" id="ARBA00022695"/>
    </source>
</evidence>
<keyword evidence="5" id="KW-0460">Magnesium</keyword>
<dbReference type="EC" id="2.7.7.49" evidence="1"/>
<keyword evidence="2" id="KW-0808">Transferase</keyword>
<keyword evidence="13" id="KW-1185">Reference proteome</keyword>
<dbReference type="CDD" id="cd01651">
    <property type="entry name" value="RT_G2_intron"/>
    <property type="match status" value="1"/>
</dbReference>
<name>C8WZ05_DESRD</name>
<dbReference type="eggNOG" id="COG3344">
    <property type="taxonomic scope" value="Bacteria"/>
</dbReference>
<dbReference type="KEGG" id="drt:Dret_0626"/>
<evidence type="ECO:0000256" key="2">
    <source>
        <dbReference type="ARBA" id="ARBA00022679"/>
    </source>
</evidence>
<dbReference type="InterPro" id="IPR043128">
    <property type="entry name" value="Rev_trsase/Diguanyl_cyclase"/>
</dbReference>
<keyword evidence="4" id="KW-0479">Metal-binding</keyword>
<dbReference type="PANTHER" id="PTHR34047:SF3">
    <property type="entry name" value="BLR2052 PROTEIN"/>
    <property type="match status" value="1"/>
</dbReference>
<dbReference type="HOGENOM" id="CLU_013584_2_0_7"/>
<evidence type="ECO:0000259" key="11">
    <source>
        <dbReference type="PROSITE" id="PS50878"/>
    </source>
</evidence>
<dbReference type="GO" id="GO:0003723">
    <property type="term" value="F:RNA binding"/>
    <property type="evidence" value="ECO:0007669"/>
    <property type="project" value="InterPro"/>
</dbReference>
<dbReference type="EMBL" id="CP001734">
    <property type="protein sequence ID" value="ACV67921.1"/>
    <property type="molecule type" value="Genomic_DNA"/>
</dbReference>
<comment type="catalytic activity">
    <reaction evidence="9">
        <text>DNA(n) + a 2'-deoxyribonucleoside 5'-triphosphate = DNA(n+1) + diphosphate</text>
        <dbReference type="Rhea" id="RHEA:22508"/>
        <dbReference type="Rhea" id="RHEA-COMP:17339"/>
        <dbReference type="Rhea" id="RHEA-COMP:17340"/>
        <dbReference type="ChEBI" id="CHEBI:33019"/>
        <dbReference type="ChEBI" id="CHEBI:61560"/>
        <dbReference type="ChEBI" id="CHEBI:173112"/>
        <dbReference type="EC" id="2.7.7.49"/>
    </reaction>
</comment>
<dbReference type="PANTHER" id="PTHR34047">
    <property type="entry name" value="NUCLEAR INTRON MATURASE 1, MITOCHONDRIAL-RELATED"/>
    <property type="match status" value="1"/>
</dbReference>
<dbReference type="InterPro" id="IPR030931">
    <property type="entry name" value="Group_II_RT_mat"/>
</dbReference>
<proteinExistence type="inferred from homology"/>
<dbReference type="InterPro" id="IPR051083">
    <property type="entry name" value="GrpII_Intron_Splice-Mob/Def"/>
</dbReference>
<dbReference type="Pfam" id="PF08388">
    <property type="entry name" value="GIIM"/>
    <property type="match status" value="1"/>
</dbReference>
<dbReference type="Proteomes" id="UP000001052">
    <property type="component" value="Chromosome"/>
</dbReference>
<evidence type="ECO:0000256" key="5">
    <source>
        <dbReference type="ARBA" id="ARBA00022842"/>
    </source>
</evidence>
<dbReference type="Pfam" id="PF00078">
    <property type="entry name" value="RVT_1"/>
    <property type="match status" value="1"/>
</dbReference>
<dbReference type="AlphaFoldDB" id="C8WZ05"/>
<dbReference type="InterPro" id="IPR000477">
    <property type="entry name" value="RT_dom"/>
</dbReference>
<dbReference type="GO" id="GO:0046872">
    <property type="term" value="F:metal ion binding"/>
    <property type="evidence" value="ECO:0007669"/>
    <property type="project" value="UniProtKB-KW"/>
</dbReference>
<evidence type="ECO:0000256" key="7">
    <source>
        <dbReference type="ARBA" id="ARBA00023118"/>
    </source>
</evidence>
<reference evidence="13" key="1">
    <citation type="submission" date="2009-09" db="EMBL/GenBank/DDBJ databases">
        <title>The complete chromosome of Desulfohalobium retbaense DSM 5692.</title>
        <authorList>
            <consortium name="US DOE Joint Genome Institute (JGI-PGF)"/>
            <person name="Lucas S."/>
            <person name="Copeland A."/>
            <person name="Lapidus A."/>
            <person name="Glavina del Rio T."/>
            <person name="Dalin E."/>
            <person name="Tice H."/>
            <person name="Bruce D."/>
            <person name="Goodwin L."/>
            <person name="Pitluck S."/>
            <person name="Kyrpides N."/>
            <person name="Mavromatis K."/>
            <person name="Ivanova N."/>
            <person name="Mikhailova N."/>
            <person name="Munk A.C."/>
            <person name="Brettin T."/>
            <person name="Detter J.C."/>
            <person name="Han C."/>
            <person name="Tapia R."/>
            <person name="Larimer F."/>
            <person name="Land M."/>
            <person name="Hauser L."/>
            <person name="Markowitz V."/>
            <person name="Cheng J.-F."/>
            <person name="Hugenholtz P."/>
            <person name="Woyke T."/>
            <person name="Wu D."/>
            <person name="Spring S."/>
            <person name="Klenk H.-P."/>
            <person name="Eisen J.A."/>
        </authorList>
    </citation>
    <scope>NUCLEOTIDE SEQUENCE [LARGE SCALE GENOMIC DNA]</scope>
    <source>
        <strain evidence="13">DSM 5692</strain>
    </source>
</reference>
<evidence type="ECO:0000256" key="6">
    <source>
        <dbReference type="ARBA" id="ARBA00022918"/>
    </source>
</evidence>
<dbReference type="GO" id="GO:0003964">
    <property type="term" value="F:RNA-directed DNA polymerase activity"/>
    <property type="evidence" value="ECO:0007669"/>
    <property type="project" value="UniProtKB-KW"/>
</dbReference>
<protein>
    <recommendedName>
        <fullName evidence="1">RNA-directed DNA polymerase</fullName>
        <ecNumber evidence="1">2.7.7.49</ecNumber>
    </recommendedName>
</protein>
<evidence type="ECO:0000313" key="13">
    <source>
        <dbReference type="Proteomes" id="UP000001052"/>
    </source>
</evidence>
<evidence type="ECO:0000313" key="12">
    <source>
        <dbReference type="EMBL" id="ACV67921.1"/>
    </source>
</evidence>
<evidence type="ECO:0000256" key="9">
    <source>
        <dbReference type="ARBA" id="ARBA00048173"/>
    </source>
</evidence>
<dbReference type="RefSeq" id="WP_015751079.1">
    <property type="nucleotide sequence ID" value="NC_013223.1"/>
</dbReference>
<feature type="region of interest" description="Disordered" evidence="10">
    <location>
        <begin position="1"/>
        <end position="30"/>
    </location>
</feature>
<keyword evidence="3" id="KW-0548">Nucleotidyltransferase</keyword>
<dbReference type="PROSITE" id="PS50878">
    <property type="entry name" value="RT_POL"/>
    <property type="match status" value="1"/>
</dbReference>
<organism evidence="12 13">
    <name type="scientific">Desulfohalobium retbaense (strain ATCC 49708 / DSM 5692 / JCM 16813 / HR100)</name>
    <dbReference type="NCBI Taxonomy" id="485915"/>
    <lineage>
        <taxon>Bacteria</taxon>
        <taxon>Pseudomonadati</taxon>
        <taxon>Thermodesulfobacteriota</taxon>
        <taxon>Desulfovibrionia</taxon>
        <taxon>Desulfovibrionales</taxon>
        <taxon>Desulfohalobiaceae</taxon>
        <taxon>Desulfohalobium</taxon>
    </lineage>
</organism>
<sequence length="441" mass="51444">MNVERRGSIKQLEPSSQLSEAQEEGGGKAKPFNIDKWRLVEAYRRVKANAGSAGVDRQSLEDFEKDLKNNLYKLWNRMSSGSYMPPLVKGVEIPKKSGGTRLLGVPAVSDRIAQMAARLEFEAQVEPHFLPDSYGYRPKKSARQAIDVTRKRCWDQDWVLEFDIKGLFDNIDHDLLMKAVEKHTDNPWVRLYIRRWLKAPMQLESGELVDRDKGTPQGGVISPVLANLFLHYVFDAWLTKHYPRVKWCRYADDGLVHCESEAQARFLLEALRQRFKECGLELHPEKTKIVYCKDGRRTGDYPQTSFDFLGYTFRRRSGRDRRTGQMFLGFMPAASATSMKAMRQKIRKMRIRSHTEISLEEIAARINPVLWGWLEYHGAFYRSEMYRLVRYVNQTLVRWAMRKFKHLRGKKTRAMQVLERVAKLRPYLFAHWKQGMLGAFA</sequence>
<dbReference type="SUPFAM" id="SSF56672">
    <property type="entry name" value="DNA/RNA polymerases"/>
    <property type="match status" value="1"/>
</dbReference>
<accession>C8WZ05</accession>
<dbReference type="InterPro" id="IPR043502">
    <property type="entry name" value="DNA/RNA_pol_sf"/>
</dbReference>
<keyword evidence="7" id="KW-0051">Antiviral defense</keyword>
<evidence type="ECO:0000256" key="8">
    <source>
        <dbReference type="ARBA" id="ARBA00034120"/>
    </source>
</evidence>
<dbReference type="InterPro" id="IPR000123">
    <property type="entry name" value="Reverse_transcriptase_msDNA"/>
</dbReference>
<dbReference type="InterPro" id="IPR013597">
    <property type="entry name" value="Mat_intron_G2"/>
</dbReference>